<reference evidence="4" key="1">
    <citation type="journal article" date="2020" name="mSystems">
        <title>Genome- and Community-Level Interaction Insights into Carbon Utilization and Element Cycling Functions of Hydrothermarchaeota in Hydrothermal Sediment.</title>
        <authorList>
            <person name="Zhou Z."/>
            <person name="Liu Y."/>
            <person name="Xu W."/>
            <person name="Pan J."/>
            <person name="Luo Z.H."/>
            <person name="Li M."/>
        </authorList>
    </citation>
    <scope>NUCLEOTIDE SEQUENCE [LARGE SCALE GENOMIC DNA]</scope>
    <source>
        <strain evidence="4">SpSt-289</strain>
    </source>
</reference>
<dbReference type="AlphaFoldDB" id="A0A7C1JYL9"/>
<dbReference type="PANTHER" id="PTHR43048">
    <property type="entry name" value="METHYLMALONYL-COA EPIMERASE"/>
    <property type="match status" value="1"/>
</dbReference>
<protein>
    <submittedName>
        <fullName evidence="4">Methylmalonyl-CoA epimerase</fullName>
        <ecNumber evidence="4">5.1.99.1</ecNumber>
    </submittedName>
</protein>
<dbReference type="PANTHER" id="PTHR43048:SF3">
    <property type="entry name" value="METHYLMALONYL-COA EPIMERASE, MITOCHONDRIAL"/>
    <property type="match status" value="1"/>
</dbReference>
<gene>
    <name evidence="4" type="primary">mce</name>
    <name evidence="4" type="ORF">ENQ20_11565</name>
</gene>
<dbReference type="PROSITE" id="PS51819">
    <property type="entry name" value="VOC"/>
    <property type="match status" value="1"/>
</dbReference>
<evidence type="ECO:0000313" key="4">
    <source>
        <dbReference type="EMBL" id="HDX32110.1"/>
    </source>
</evidence>
<dbReference type="InterPro" id="IPR037523">
    <property type="entry name" value="VOC_core"/>
</dbReference>
<evidence type="ECO:0000256" key="2">
    <source>
        <dbReference type="ARBA" id="ARBA00022723"/>
    </source>
</evidence>
<dbReference type="EC" id="5.1.99.1" evidence="4"/>
<dbReference type="CDD" id="cd07249">
    <property type="entry name" value="MMCE"/>
    <property type="match status" value="1"/>
</dbReference>
<keyword evidence="4" id="KW-0413">Isomerase</keyword>
<name>A0A7C1JYL9_9CHLR</name>
<dbReference type="SUPFAM" id="SSF54593">
    <property type="entry name" value="Glyoxalase/Bleomycin resistance protein/Dihydroxybiphenyl dioxygenase"/>
    <property type="match status" value="1"/>
</dbReference>
<dbReference type="GO" id="GO:0046872">
    <property type="term" value="F:metal ion binding"/>
    <property type="evidence" value="ECO:0007669"/>
    <property type="project" value="UniProtKB-KW"/>
</dbReference>
<accession>A0A7C1JYL9</accession>
<evidence type="ECO:0000259" key="3">
    <source>
        <dbReference type="PROSITE" id="PS51819"/>
    </source>
</evidence>
<dbReference type="NCBIfam" id="TIGR03081">
    <property type="entry name" value="metmalonyl_epim"/>
    <property type="match status" value="1"/>
</dbReference>
<dbReference type="EMBL" id="DSMG01000116">
    <property type="protein sequence ID" value="HDX32110.1"/>
    <property type="molecule type" value="Genomic_DNA"/>
</dbReference>
<dbReference type="GO" id="GO:0046491">
    <property type="term" value="P:L-methylmalonyl-CoA metabolic process"/>
    <property type="evidence" value="ECO:0007669"/>
    <property type="project" value="TreeGrafter"/>
</dbReference>
<dbReference type="GO" id="GO:0004493">
    <property type="term" value="F:methylmalonyl-CoA epimerase activity"/>
    <property type="evidence" value="ECO:0007669"/>
    <property type="project" value="UniProtKB-EC"/>
</dbReference>
<dbReference type="InterPro" id="IPR051785">
    <property type="entry name" value="MMCE/EMCE_epimerase"/>
</dbReference>
<sequence length="134" mass="14882">MFKRLDHVGLVVHDIDATLQTYCNQLGFRLLERVEIPEQKVVAAFLDAGNSTIELISPTDTESGTARFLANRGEGAHHVCYEVDDIEATLAELRKAGVRLIDETPRRGVHGLIAFIHPKAANGLMIEVLQRTHQ</sequence>
<feature type="domain" description="VOC" evidence="3">
    <location>
        <begin position="4"/>
        <end position="131"/>
    </location>
</feature>
<organism evidence="4">
    <name type="scientific">Caldilinea aerophila</name>
    <dbReference type="NCBI Taxonomy" id="133453"/>
    <lineage>
        <taxon>Bacteria</taxon>
        <taxon>Bacillati</taxon>
        <taxon>Chloroflexota</taxon>
        <taxon>Caldilineae</taxon>
        <taxon>Caldilineales</taxon>
        <taxon>Caldilineaceae</taxon>
        <taxon>Caldilinea</taxon>
    </lineage>
</organism>
<comment type="caution">
    <text evidence="4">The sequence shown here is derived from an EMBL/GenBank/DDBJ whole genome shotgun (WGS) entry which is preliminary data.</text>
</comment>
<dbReference type="InterPro" id="IPR017515">
    <property type="entry name" value="MeMalonyl-CoA_epimerase"/>
</dbReference>
<dbReference type="Pfam" id="PF13669">
    <property type="entry name" value="Glyoxalase_4"/>
    <property type="match status" value="1"/>
</dbReference>
<keyword evidence="2" id="KW-0479">Metal-binding</keyword>
<evidence type="ECO:0000256" key="1">
    <source>
        <dbReference type="ARBA" id="ARBA00009308"/>
    </source>
</evidence>
<proteinExistence type="inferred from homology"/>
<comment type="similarity">
    <text evidence="1">Belongs to the methylmalonyl-CoA epimerase family.</text>
</comment>
<dbReference type="InterPro" id="IPR029068">
    <property type="entry name" value="Glyas_Bleomycin-R_OHBP_Dase"/>
</dbReference>
<dbReference type="Gene3D" id="3.10.180.10">
    <property type="entry name" value="2,3-Dihydroxybiphenyl 1,2-Dioxygenase, domain 1"/>
    <property type="match status" value="1"/>
</dbReference>